<keyword evidence="2" id="KW-1185">Reference proteome</keyword>
<dbReference type="Gene3D" id="1.10.10.10">
    <property type="entry name" value="Winged helix-like DNA-binding domain superfamily/Winged helix DNA-binding domain"/>
    <property type="match status" value="1"/>
</dbReference>
<name>A0A5C5V0F7_9BACT</name>
<dbReference type="RefSeq" id="WP_146434347.1">
    <property type="nucleotide sequence ID" value="NZ_SJPF01000004.1"/>
</dbReference>
<dbReference type="Proteomes" id="UP000318878">
    <property type="component" value="Unassembled WGS sequence"/>
</dbReference>
<organism evidence="1 2">
    <name type="scientific">Blastopirellula retiformator</name>
    <dbReference type="NCBI Taxonomy" id="2527970"/>
    <lineage>
        <taxon>Bacteria</taxon>
        <taxon>Pseudomonadati</taxon>
        <taxon>Planctomycetota</taxon>
        <taxon>Planctomycetia</taxon>
        <taxon>Pirellulales</taxon>
        <taxon>Pirellulaceae</taxon>
        <taxon>Blastopirellula</taxon>
    </lineage>
</organism>
<evidence type="ECO:0008006" key="3">
    <source>
        <dbReference type="Google" id="ProtNLM"/>
    </source>
</evidence>
<protein>
    <recommendedName>
        <fullName evidence="3">Winged helix-turn-helix domain-containing protein</fullName>
    </recommendedName>
</protein>
<dbReference type="OrthoDB" id="5570695at2"/>
<gene>
    <name evidence="1" type="ORF">Enr8_37860</name>
</gene>
<dbReference type="AlphaFoldDB" id="A0A5C5V0F7"/>
<sequence length="81" mass="8912">MTTATSTDSATFEMISRIGETAGAIWATLQVDGPMSLSRLVKQIGLPRDQVMQAIGWLAREDKLAFEDNGRNRLVCLREAT</sequence>
<dbReference type="InterPro" id="IPR019707">
    <property type="entry name" value="DUF2582"/>
</dbReference>
<evidence type="ECO:0000313" key="1">
    <source>
        <dbReference type="EMBL" id="TWT31861.1"/>
    </source>
</evidence>
<evidence type="ECO:0000313" key="2">
    <source>
        <dbReference type="Proteomes" id="UP000318878"/>
    </source>
</evidence>
<accession>A0A5C5V0F7</accession>
<proteinExistence type="predicted"/>
<dbReference type="Pfam" id="PF10771">
    <property type="entry name" value="DUF2582"/>
    <property type="match status" value="1"/>
</dbReference>
<dbReference type="SUPFAM" id="SSF46785">
    <property type="entry name" value="Winged helix' DNA-binding domain"/>
    <property type="match status" value="1"/>
</dbReference>
<dbReference type="EMBL" id="SJPF01000004">
    <property type="protein sequence ID" value="TWT31861.1"/>
    <property type="molecule type" value="Genomic_DNA"/>
</dbReference>
<dbReference type="InterPro" id="IPR036388">
    <property type="entry name" value="WH-like_DNA-bd_sf"/>
</dbReference>
<reference evidence="1 2" key="1">
    <citation type="submission" date="2019-02" db="EMBL/GenBank/DDBJ databases">
        <title>Deep-cultivation of Planctomycetes and their phenomic and genomic characterization uncovers novel biology.</title>
        <authorList>
            <person name="Wiegand S."/>
            <person name="Jogler M."/>
            <person name="Boedeker C."/>
            <person name="Pinto D."/>
            <person name="Vollmers J."/>
            <person name="Rivas-Marin E."/>
            <person name="Kohn T."/>
            <person name="Peeters S.H."/>
            <person name="Heuer A."/>
            <person name="Rast P."/>
            <person name="Oberbeckmann S."/>
            <person name="Bunk B."/>
            <person name="Jeske O."/>
            <person name="Meyerdierks A."/>
            <person name="Storesund J.E."/>
            <person name="Kallscheuer N."/>
            <person name="Luecker S."/>
            <person name="Lage O.M."/>
            <person name="Pohl T."/>
            <person name="Merkel B.J."/>
            <person name="Hornburger P."/>
            <person name="Mueller R.-W."/>
            <person name="Bruemmer F."/>
            <person name="Labrenz M."/>
            <person name="Spormann A.M."/>
            <person name="Op Den Camp H."/>
            <person name="Overmann J."/>
            <person name="Amann R."/>
            <person name="Jetten M.S.M."/>
            <person name="Mascher T."/>
            <person name="Medema M.H."/>
            <person name="Devos D.P."/>
            <person name="Kaster A.-K."/>
            <person name="Ovreas L."/>
            <person name="Rohde M."/>
            <person name="Galperin M.Y."/>
            <person name="Jogler C."/>
        </authorList>
    </citation>
    <scope>NUCLEOTIDE SEQUENCE [LARGE SCALE GENOMIC DNA]</scope>
    <source>
        <strain evidence="1 2">Enr8</strain>
    </source>
</reference>
<dbReference type="InterPro" id="IPR036390">
    <property type="entry name" value="WH_DNA-bd_sf"/>
</dbReference>
<comment type="caution">
    <text evidence="1">The sequence shown here is derived from an EMBL/GenBank/DDBJ whole genome shotgun (WGS) entry which is preliminary data.</text>
</comment>